<evidence type="ECO:0000256" key="5">
    <source>
        <dbReference type="PROSITE-ProRule" id="PRU00176"/>
    </source>
</evidence>
<reference evidence="9" key="1">
    <citation type="submission" date="2014-11" db="EMBL/GenBank/DDBJ databases">
        <authorList>
            <person name="Otto D Thomas"/>
            <person name="Naeem Raeece"/>
        </authorList>
    </citation>
    <scope>NUCLEOTIDE SEQUENCE</scope>
</reference>
<organism evidence="9">
    <name type="scientific">Chromera velia CCMP2878</name>
    <dbReference type="NCBI Taxonomy" id="1169474"/>
    <lineage>
        <taxon>Eukaryota</taxon>
        <taxon>Sar</taxon>
        <taxon>Alveolata</taxon>
        <taxon>Colpodellida</taxon>
        <taxon>Chromeraceae</taxon>
        <taxon>Chromera</taxon>
    </lineage>
</organism>
<dbReference type="GO" id="GO:0003723">
    <property type="term" value="F:RNA binding"/>
    <property type="evidence" value="ECO:0007669"/>
    <property type="project" value="UniProtKB-UniRule"/>
</dbReference>
<dbReference type="PANTHER" id="PTHR47330:SF1">
    <property type="entry name" value="POLY(U)-BINDING-SPLICING FACTOR PUF60"/>
    <property type="match status" value="1"/>
</dbReference>
<evidence type="ECO:0000259" key="7">
    <source>
        <dbReference type="PROSITE" id="PS50102"/>
    </source>
</evidence>
<feature type="domain" description="RRM" evidence="7">
    <location>
        <begin position="285"/>
        <end position="364"/>
    </location>
</feature>
<dbReference type="InterPro" id="IPR035979">
    <property type="entry name" value="RBD_domain_sf"/>
</dbReference>
<sequence>LTESDIRQVFQAFGTIINVEMPKEGGRSKGFCFIEYTVPEAAEMAIQAMQGFQLKNRTIKVGRPTAVTGGGGGGGSIPTPASGPLTATGLPNSGASSGGGMNRIYVGSVPYNFSANDIKEIFQAFGQILSCQLIPSQEKPGTHRGYGFIEFGTMQSAQNAINTMNGFEVGGKQLKVNFATALRNTGGGAMPSPSPAAGLGGLGGMGGDMQSIIAAALSGANSALGSLGGMGGGAGSGANSMPLGQPQMMMGGMGMPQMGMPNMMMGGGVPMQQAGQNGMGGGGSNVIKIYKVCASNEVDNELEGEIAQECSKFGMVMGVKVIVEGPDANVLVKFANAGEASKAVPALDGRWFGGRQIKCEQVSPSQFPLAQPLHAPQPVPGLAGSHHPALQGQHAGGTAQSSMLNLKDQCPEVAARLGKVRAQDLCSVFHSLRTLTRDMQVEAKESGTDTLMQRTKKETRKEAPLPCFMCGKCVPTFMYCAVCQMVVYCERACQKRDWKRKPGRHKERYAVLKENVRDVLLKEAQPQPQDKVVETILQGIQMGRGEEEAAVSETN</sequence>
<dbReference type="InterPro" id="IPR002893">
    <property type="entry name" value="Znf_MYND"/>
</dbReference>
<dbReference type="VEuPathDB" id="CryptoDB:Cvel_20568"/>
<evidence type="ECO:0000256" key="1">
    <source>
        <dbReference type="ARBA" id="ARBA00022723"/>
    </source>
</evidence>
<evidence type="ECO:0000256" key="2">
    <source>
        <dbReference type="ARBA" id="ARBA00022771"/>
    </source>
</evidence>
<dbReference type="PROSITE" id="PS50102">
    <property type="entry name" value="RRM"/>
    <property type="match status" value="3"/>
</dbReference>
<evidence type="ECO:0000313" key="9">
    <source>
        <dbReference type="EMBL" id="CEM24452.1"/>
    </source>
</evidence>
<dbReference type="GO" id="GO:0000381">
    <property type="term" value="P:regulation of alternative mRNA splicing, via spliceosome"/>
    <property type="evidence" value="ECO:0007669"/>
    <property type="project" value="TreeGrafter"/>
</dbReference>
<dbReference type="SUPFAM" id="SSF54928">
    <property type="entry name" value="RNA-binding domain, RBD"/>
    <property type="match status" value="2"/>
</dbReference>
<keyword evidence="1" id="KW-0479">Metal-binding</keyword>
<dbReference type="InterPro" id="IPR000504">
    <property type="entry name" value="RRM_dom"/>
</dbReference>
<evidence type="ECO:0000256" key="3">
    <source>
        <dbReference type="ARBA" id="ARBA00022833"/>
    </source>
</evidence>
<dbReference type="InterPro" id="IPR003954">
    <property type="entry name" value="RRM_euk-type"/>
</dbReference>
<feature type="non-terminal residue" evidence="9">
    <location>
        <position position="1"/>
    </location>
</feature>
<dbReference type="GO" id="GO:0006376">
    <property type="term" value="P:mRNA splice site recognition"/>
    <property type="evidence" value="ECO:0007669"/>
    <property type="project" value="TreeGrafter"/>
</dbReference>
<evidence type="ECO:0000259" key="8">
    <source>
        <dbReference type="PROSITE" id="PS50865"/>
    </source>
</evidence>
<protein>
    <submittedName>
        <fullName evidence="9">Uncharacterized protein</fullName>
    </submittedName>
</protein>
<feature type="region of interest" description="Disordered" evidence="6">
    <location>
        <begin position="67"/>
        <end position="87"/>
    </location>
</feature>
<evidence type="ECO:0000256" key="6">
    <source>
        <dbReference type="SAM" id="MobiDB-lite"/>
    </source>
</evidence>
<dbReference type="InterPro" id="IPR051974">
    <property type="entry name" value="PUF60_regulator"/>
</dbReference>
<gene>
    <name evidence="9" type="ORF">Cvel_20568</name>
</gene>
<dbReference type="InterPro" id="IPR012677">
    <property type="entry name" value="Nucleotide-bd_a/b_plait_sf"/>
</dbReference>
<name>A0A0G4G707_9ALVE</name>
<feature type="domain" description="RRM" evidence="7">
    <location>
        <begin position="102"/>
        <end position="181"/>
    </location>
</feature>
<accession>A0A0G4G707</accession>
<proteinExistence type="predicted"/>
<dbReference type="PROSITE" id="PS50865">
    <property type="entry name" value="ZF_MYND_2"/>
    <property type="match status" value="1"/>
</dbReference>
<keyword evidence="5" id="KW-0694">RNA-binding</keyword>
<dbReference type="EMBL" id="CDMZ01000945">
    <property type="protein sequence ID" value="CEM24452.1"/>
    <property type="molecule type" value="Genomic_DNA"/>
</dbReference>
<dbReference type="GO" id="GO:0071011">
    <property type="term" value="C:precatalytic spliceosome"/>
    <property type="evidence" value="ECO:0007669"/>
    <property type="project" value="TreeGrafter"/>
</dbReference>
<keyword evidence="2 4" id="KW-0863">Zinc-finger</keyword>
<dbReference type="SMART" id="SM00361">
    <property type="entry name" value="RRM_1"/>
    <property type="match status" value="2"/>
</dbReference>
<evidence type="ECO:0000256" key="4">
    <source>
        <dbReference type="PROSITE-ProRule" id="PRU00134"/>
    </source>
</evidence>
<dbReference type="Pfam" id="PF01753">
    <property type="entry name" value="zf-MYND"/>
    <property type="match status" value="1"/>
</dbReference>
<feature type="domain" description="MYND-type" evidence="8">
    <location>
        <begin position="467"/>
        <end position="509"/>
    </location>
</feature>
<dbReference type="SMART" id="SM00360">
    <property type="entry name" value="RRM"/>
    <property type="match status" value="3"/>
</dbReference>
<dbReference type="PANTHER" id="PTHR47330">
    <property type="entry name" value="POLY(U)-BINDING-SPLICING FACTOR PUF60-B-RELATED"/>
    <property type="match status" value="1"/>
</dbReference>
<dbReference type="GO" id="GO:0071013">
    <property type="term" value="C:catalytic step 2 spliceosome"/>
    <property type="evidence" value="ECO:0007669"/>
    <property type="project" value="TreeGrafter"/>
</dbReference>
<dbReference type="GO" id="GO:0008270">
    <property type="term" value="F:zinc ion binding"/>
    <property type="evidence" value="ECO:0007669"/>
    <property type="project" value="UniProtKB-KW"/>
</dbReference>
<dbReference type="GO" id="GO:0000380">
    <property type="term" value="P:alternative mRNA splicing, via spliceosome"/>
    <property type="evidence" value="ECO:0007669"/>
    <property type="project" value="TreeGrafter"/>
</dbReference>
<keyword evidence="3" id="KW-0862">Zinc</keyword>
<dbReference type="SUPFAM" id="SSF144232">
    <property type="entry name" value="HIT/MYND zinc finger-like"/>
    <property type="match status" value="1"/>
</dbReference>
<dbReference type="AlphaFoldDB" id="A0A0G4G707"/>
<dbReference type="Gene3D" id="6.10.140.2220">
    <property type="match status" value="1"/>
</dbReference>
<feature type="domain" description="RRM" evidence="7">
    <location>
        <begin position="1"/>
        <end position="66"/>
    </location>
</feature>
<dbReference type="Gene3D" id="3.30.70.330">
    <property type="match status" value="3"/>
</dbReference>
<dbReference type="Pfam" id="PF00076">
    <property type="entry name" value="RRM_1"/>
    <property type="match status" value="3"/>
</dbReference>